<dbReference type="Pfam" id="PF03184">
    <property type="entry name" value="DDE_1"/>
    <property type="match status" value="1"/>
</dbReference>
<evidence type="ECO:0000259" key="2">
    <source>
        <dbReference type="Pfam" id="PF03184"/>
    </source>
</evidence>
<dbReference type="EMBL" id="HE612859">
    <property type="protein sequence ID" value="CCE63076.1"/>
    <property type="molecule type" value="Genomic_DNA"/>
</dbReference>
<feature type="domain" description="HTH CENPB-type" evidence="3">
    <location>
        <begin position="75"/>
        <end position="137"/>
    </location>
</feature>
<dbReference type="OrthoDB" id="125347at2759"/>
<dbReference type="Gene3D" id="1.10.10.60">
    <property type="entry name" value="Homeodomain-like"/>
    <property type="match status" value="1"/>
</dbReference>
<dbReference type="InterPro" id="IPR006600">
    <property type="entry name" value="HTH_CenpB_DNA-bd_dom"/>
</dbReference>
<dbReference type="STRING" id="1071381.G8BS01"/>
<dbReference type="GO" id="GO:0005634">
    <property type="term" value="C:nucleus"/>
    <property type="evidence" value="ECO:0007669"/>
    <property type="project" value="TreeGrafter"/>
</dbReference>
<dbReference type="InterPro" id="IPR009057">
    <property type="entry name" value="Homeodomain-like_sf"/>
</dbReference>
<evidence type="ECO:0000256" key="1">
    <source>
        <dbReference type="ARBA" id="ARBA00023125"/>
    </source>
</evidence>
<dbReference type="InterPro" id="IPR004875">
    <property type="entry name" value="DDE_SF_endonuclease_dom"/>
</dbReference>
<dbReference type="eggNOG" id="KOG3105">
    <property type="taxonomic scope" value="Eukaryota"/>
</dbReference>
<keyword evidence="5" id="KW-1185">Reference proteome</keyword>
<accession>G8BS01</accession>
<dbReference type="InterPro" id="IPR050863">
    <property type="entry name" value="CenT-Element_Derived"/>
</dbReference>
<dbReference type="PANTHER" id="PTHR19303">
    <property type="entry name" value="TRANSPOSON"/>
    <property type="match status" value="1"/>
</dbReference>
<dbReference type="GO" id="GO:0003677">
    <property type="term" value="F:DNA binding"/>
    <property type="evidence" value="ECO:0007669"/>
    <property type="project" value="UniProtKB-KW"/>
</dbReference>
<keyword evidence="1" id="KW-0238">DNA-binding</keyword>
<proteinExistence type="predicted"/>
<dbReference type="GeneID" id="11534226"/>
<feature type="domain" description="DDE-1" evidence="2">
    <location>
        <begin position="200"/>
        <end position="403"/>
    </location>
</feature>
<dbReference type="Proteomes" id="UP000005666">
    <property type="component" value="Chromosome 4"/>
</dbReference>
<dbReference type="HOGENOM" id="CLU_009537_0_0_1"/>
<evidence type="ECO:0000313" key="4">
    <source>
        <dbReference type="EMBL" id="CCE63076.1"/>
    </source>
</evidence>
<protein>
    <recommendedName>
        <fullName evidence="6">DDE-1 domain-containing protein</fullName>
    </recommendedName>
</protein>
<dbReference type="Pfam" id="PF03221">
    <property type="entry name" value="HTH_Tnp_Tc5"/>
    <property type="match status" value="1"/>
</dbReference>
<dbReference type="AlphaFoldDB" id="G8BS01"/>
<reference evidence="4 5" key="1">
    <citation type="journal article" date="2011" name="Proc. Natl. Acad. Sci. U.S.A.">
        <title>Evolutionary erosion of yeast sex chromosomes by mating-type switching accidents.</title>
        <authorList>
            <person name="Gordon J.L."/>
            <person name="Armisen D."/>
            <person name="Proux-Wera E."/>
            <person name="Oheigeartaigh S.S."/>
            <person name="Byrne K.P."/>
            <person name="Wolfe K.H."/>
        </authorList>
    </citation>
    <scope>NUCLEOTIDE SEQUENCE [LARGE SCALE GENOMIC DNA]</scope>
    <source>
        <strain evidence="5">ATCC 24235 / CBS 4417 / NBRC 1672 / NRRL Y-8282 / UCD 70-5</strain>
    </source>
</reference>
<organism evidence="4 5">
    <name type="scientific">Tetrapisispora phaffii (strain ATCC 24235 / CBS 4417 / NBRC 1672 / NRRL Y-8282 / UCD 70-5)</name>
    <name type="common">Yeast</name>
    <name type="synonym">Fabospora phaffii</name>
    <dbReference type="NCBI Taxonomy" id="1071381"/>
    <lineage>
        <taxon>Eukaryota</taxon>
        <taxon>Fungi</taxon>
        <taxon>Dikarya</taxon>
        <taxon>Ascomycota</taxon>
        <taxon>Saccharomycotina</taxon>
        <taxon>Saccharomycetes</taxon>
        <taxon>Saccharomycetales</taxon>
        <taxon>Saccharomycetaceae</taxon>
        <taxon>Tetrapisispora</taxon>
    </lineage>
</organism>
<dbReference type="SUPFAM" id="SSF46689">
    <property type="entry name" value="Homeodomain-like"/>
    <property type="match status" value="1"/>
</dbReference>
<name>G8BS01_TETPH</name>
<evidence type="ECO:0000259" key="3">
    <source>
        <dbReference type="Pfam" id="PF03221"/>
    </source>
</evidence>
<evidence type="ECO:0008006" key="6">
    <source>
        <dbReference type="Google" id="ProtNLM"/>
    </source>
</evidence>
<dbReference type="KEGG" id="tpf:TPHA_0D04420"/>
<dbReference type="RefSeq" id="XP_003685510.1">
    <property type="nucleotide sequence ID" value="XM_003685462.1"/>
</dbReference>
<gene>
    <name evidence="4" type="primary">TPHA0D04420</name>
    <name evidence="4" type="ordered locus">TPHA_0D04420</name>
</gene>
<sequence>MLSIEQKYNICLMAEKHPKWTQLDLAKWAFDIFQLDKKPSQGTVSRLLANKDTYMNAKKHEKHANRLRRQNNFLVRRILQEWLYQSIWNDMPVSIHILQVTSQSIWLNIPSQYREGNGIFSYRYIVNFLSKLNLNSQVLDASHKLKPKKIWRFEERSELKQLLDTFNSDDIFTVDETFLAYNLPLDYNQYESSKIQSRLEVLTMMLCSNTSGSEKLKPLVIGKYNNYSSFKNYFPDSSTANQNNTGEESSVGSNQNLGRKMSKMFNISYRSNSRLILTSNIFHDWLVRWDKRLISNDRKVCLILDDSCSHRIVNSQLSNITLVYTCAATKFLPFNWGVLDEFKIRYRIKQYDALIDLQQRMIQKTSKRQLINFEQSELTMSNAFKFIEQVWKEIPAETISSSWRCSGIISSNKLPKANSAGIAFKRNTQLDEELAKKCELFDCVKKWDYELLLDLNIENKYRNLLNSKEIIESAIVEEFEPEFHSYKVNANKIRANKYSPSHYHSRTDIPNNKICCSPRIDTNSNNLMGTNELQLADLDRESLNFDTKKIMSEFSSNKKDINLEPSFEIEKFLEETTDNLDNNLFNVSTLIDNPDLFIMPTMDFQFQPSSSMTNIDQQFPQNTLPVVTNNTIVDPILVKNPPEMLTTLGTSETPEEHDCTSLSNNLSNNMFTSRNINKVSMNVDQNQNIVTNTTDPNMNETLFILEETKNNSENINIIKALEYILNRAENKHNIILSDQSITEIRSNISYLKNKINKPPKNNLASRYDNYIQDILDDQLNLKYLHDTNSGTYKS</sequence>
<dbReference type="PANTHER" id="PTHR19303:SF73">
    <property type="entry name" value="PROTEIN PDC2"/>
    <property type="match status" value="1"/>
</dbReference>
<evidence type="ECO:0000313" key="5">
    <source>
        <dbReference type="Proteomes" id="UP000005666"/>
    </source>
</evidence>